<reference evidence="1" key="1">
    <citation type="submission" date="2013-04" db="EMBL/GenBank/DDBJ databases">
        <authorList>
            <person name="Qu J."/>
            <person name="Murali S.C."/>
            <person name="Bandaranaike D."/>
            <person name="Bellair M."/>
            <person name="Blankenburg K."/>
            <person name="Chao H."/>
            <person name="Dinh H."/>
            <person name="Doddapaneni H."/>
            <person name="Downs B."/>
            <person name="Dugan-Rocha S."/>
            <person name="Elkadiri S."/>
            <person name="Gnanaolivu R.D."/>
            <person name="Hernandez B."/>
            <person name="Javaid M."/>
            <person name="Jayaseelan J.C."/>
            <person name="Lee S."/>
            <person name="Li M."/>
            <person name="Ming W."/>
            <person name="Munidasa M."/>
            <person name="Muniz J."/>
            <person name="Nguyen L."/>
            <person name="Ongeri F."/>
            <person name="Osuji N."/>
            <person name="Pu L.-L."/>
            <person name="Puazo M."/>
            <person name="Qu C."/>
            <person name="Quiroz J."/>
            <person name="Raj R."/>
            <person name="Weissenberger G."/>
            <person name="Xin Y."/>
            <person name="Zou X."/>
            <person name="Han Y."/>
            <person name="Richards S."/>
            <person name="Worley K."/>
            <person name="Muzny D."/>
            <person name="Gibbs R."/>
        </authorList>
    </citation>
    <scope>NUCLEOTIDE SEQUENCE</scope>
    <source>
        <strain evidence="1">Sampled in the wild</strain>
    </source>
</reference>
<dbReference type="EMBL" id="KZ309580">
    <property type="protein sequence ID" value="KAG8239291.1"/>
    <property type="molecule type" value="Genomic_DNA"/>
</dbReference>
<name>A0A8K0KT08_LADFU</name>
<organism evidence="1 2">
    <name type="scientific">Ladona fulva</name>
    <name type="common">Scarce chaser dragonfly</name>
    <name type="synonym">Libellula fulva</name>
    <dbReference type="NCBI Taxonomy" id="123851"/>
    <lineage>
        <taxon>Eukaryota</taxon>
        <taxon>Metazoa</taxon>
        <taxon>Ecdysozoa</taxon>
        <taxon>Arthropoda</taxon>
        <taxon>Hexapoda</taxon>
        <taxon>Insecta</taxon>
        <taxon>Pterygota</taxon>
        <taxon>Palaeoptera</taxon>
        <taxon>Odonata</taxon>
        <taxon>Epiprocta</taxon>
        <taxon>Anisoptera</taxon>
        <taxon>Libelluloidea</taxon>
        <taxon>Libellulidae</taxon>
        <taxon>Ladona</taxon>
    </lineage>
</organism>
<gene>
    <name evidence="1" type="ORF">J437_LFUL019069</name>
</gene>
<keyword evidence="2" id="KW-1185">Reference proteome</keyword>
<evidence type="ECO:0000313" key="1">
    <source>
        <dbReference type="EMBL" id="KAG8239291.1"/>
    </source>
</evidence>
<reference evidence="1" key="2">
    <citation type="submission" date="2017-10" db="EMBL/GenBank/DDBJ databases">
        <title>Ladona fulva Genome sequencing and assembly.</title>
        <authorList>
            <person name="Murali S."/>
            <person name="Richards S."/>
            <person name="Bandaranaike D."/>
            <person name="Bellair M."/>
            <person name="Blankenburg K."/>
            <person name="Chao H."/>
            <person name="Dinh H."/>
            <person name="Doddapaneni H."/>
            <person name="Dugan-Rocha S."/>
            <person name="Elkadiri S."/>
            <person name="Gnanaolivu R."/>
            <person name="Hernandez B."/>
            <person name="Skinner E."/>
            <person name="Javaid M."/>
            <person name="Lee S."/>
            <person name="Li M."/>
            <person name="Ming W."/>
            <person name="Munidasa M."/>
            <person name="Muniz J."/>
            <person name="Nguyen L."/>
            <person name="Hughes D."/>
            <person name="Osuji N."/>
            <person name="Pu L.-L."/>
            <person name="Puazo M."/>
            <person name="Qu C."/>
            <person name="Quiroz J."/>
            <person name="Raj R."/>
            <person name="Weissenberger G."/>
            <person name="Xin Y."/>
            <person name="Zou X."/>
            <person name="Han Y."/>
            <person name="Worley K."/>
            <person name="Muzny D."/>
            <person name="Gibbs R."/>
        </authorList>
    </citation>
    <scope>NUCLEOTIDE SEQUENCE</scope>
    <source>
        <strain evidence="1">Sampled in the wild</strain>
    </source>
</reference>
<evidence type="ECO:0000313" key="2">
    <source>
        <dbReference type="Proteomes" id="UP000792457"/>
    </source>
</evidence>
<accession>A0A8K0KT08</accession>
<protein>
    <submittedName>
        <fullName evidence="1">Uncharacterized protein</fullName>
    </submittedName>
</protein>
<comment type="caution">
    <text evidence="1">The sequence shown here is derived from an EMBL/GenBank/DDBJ whole genome shotgun (WGS) entry which is preliminary data.</text>
</comment>
<dbReference type="Proteomes" id="UP000792457">
    <property type="component" value="Unassembled WGS sequence"/>
</dbReference>
<dbReference type="AlphaFoldDB" id="A0A8K0KT08"/>
<proteinExistence type="predicted"/>
<sequence length="49" mass="5151">MKTSANGTMADDSGRSVGGCYAHEKCCKYEGSMVESSEGLQGQRMGEEG</sequence>